<evidence type="ECO:0000256" key="5">
    <source>
        <dbReference type="ARBA" id="ARBA00025466"/>
    </source>
</evidence>
<dbReference type="Proteomes" id="UP001159042">
    <property type="component" value="Unassembled WGS sequence"/>
</dbReference>
<proteinExistence type="predicted"/>
<comment type="subunit">
    <text evidence="1">Self-associates forming complexes of several hundred monomers.</text>
</comment>
<dbReference type="AlphaFoldDB" id="A0AAV8V5Y2"/>
<gene>
    <name evidence="7" type="ORF">NQ315_005906</name>
</gene>
<keyword evidence="4" id="KW-0804">Transcription</keyword>
<evidence type="ECO:0000259" key="6">
    <source>
        <dbReference type="Pfam" id="PF13873"/>
    </source>
</evidence>
<evidence type="ECO:0000256" key="1">
    <source>
        <dbReference type="ARBA" id="ARBA00011764"/>
    </source>
</evidence>
<organism evidence="7 8">
    <name type="scientific">Exocentrus adspersus</name>
    <dbReference type="NCBI Taxonomy" id="1586481"/>
    <lineage>
        <taxon>Eukaryota</taxon>
        <taxon>Metazoa</taxon>
        <taxon>Ecdysozoa</taxon>
        <taxon>Arthropoda</taxon>
        <taxon>Hexapoda</taxon>
        <taxon>Insecta</taxon>
        <taxon>Pterygota</taxon>
        <taxon>Neoptera</taxon>
        <taxon>Endopterygota</taxon>
        <taxon>Coleoptera</taxon>
        <taxon>Polyphaga</taxon>
        <taxon>Cucujiformia</taxon>
        <taxon>Chrysomeloidea</taxon>
        <taxon>Cerambycidae</taxon>
        <taxon>Lamiinae</taxon>
        <taxon>Acanthocinini</taxon>
        <taxon>Exocentrus</taxon>
    </lineage>
</organism>
<evidence type="ECO:0000313" key="8">
    <source>
        <dbReference type="Proteomes" id="UP001159042"/>
    </source>
</evidence>
<evidence type="ECO:0000313" key="7">
    <source>
        <dbReference type="EMBL" id="KAJ8909589.1"/>
    </source>
</evidence>
<reference evidence="7 8" key="1">
    <citation type="journal article" date="2023" name="Insect Mol. Biol.">
        <title>Genome sequencing provides insights into the evolution of gene families encoding plant cell wall-degrading enzymes in longhorned beetles.</title>
        <authorList>
            <person name="Shin N.R."/>
            <person name="Okamura Y."/>
            <person name="Kirsch R."/>
            <person name="Pauchet Y."/>
        </authorList>
    </citation>
    <scope>NUCLEOTIDE SEQUENCE [LARGE SCALE GENOMIC DNA]</scope>
    <source>
        <strain evidence="7">EAD_L_NR</strain>
    </source>
</reference>
<protein>
    <recommendedName>
        <fullName evidence="2">Regulatory protein zeste</fullName>
    </recommendedName>
</protein>
<dbReference type="Pfam" id="PF13873">
    <property type="entry name" value="Myb_DNA-bind_5"/>
    <property type="match status" value="1"/>
</dbReference>
<name>A0AAV8V5Y2_9CUCU</name>
<comment type="caution">
    <text evidence="7">The sequence shown here is derived from an EMBL/GenBank/DDBJ whole genome shotgun (WGS) entry which is preliminary data.</text>
</comment>
<dbReference type="InterPro" id="IPR028002">
    <property type="entry name" value="Myb_DNA-bind_5"/>
</dbReference>
<evidence type="ECO:0000256" key="2">
    <source>
        <dbReference type="ARBA" id="ARBA00016807"/>
    </source>
</evidence>
<keyword evidence="3" id="KW-0805">Transcription regulation</keyword>
<keyword evidence="8" id="KW-1185">Reference proteome</keyword>
<accession>A0AAV8V5Y2</accession>
<evidence type="ECO:0000256" key="3">
    <source>
        <dbReference type="ARBA" id="ARBA00023015"/>
    </source>
</evidence>
<evidence type="ECO:0000256" key="4">
    <source>
        <dbReference type="ARBA" id="ARBA00023163"/>
    </source>
</evidence>
<comment type="function">
    <text evidence="5">Involved in transvection phenomena (= synapsis-dependent gene expression), where the synaptic pairing of chromosomes carrying genes with which zeste interacts influences the expression of these genes. Zeste binds to DNA and stimulates transcription from a nearby promoter.</text>
</comment>
<feature type="domain" description="Myb/SANT-like DNA-binding" evidence="6">
    <location>
        <begin position="10"/>
        <end position="78"/>
    </location>
</feature>
<dbReference type="EMBL" id="JANEYG010000487">
    <property type="protein sequence ID" value="KAJ8909589.1"/>
    <property type="molecule type" value="Genomic_DNA"/>
</dbReference>
<sequence length="263" mass="29554">MSKSVAAGNKIIILKEIREHKDTLFGSFSNKLTKQDKIQCWKEIHEKSASLGLVAPDKEWTYSRDGFWQNLKKSTVKKVDNRRKTGSAGGIDCKLTDIDNIVLDILGPTNPIISSLGVPESLEQETECSTKALEVPETENQVCTDKGSLSNTINGSEVSYDTNNNNTSKNRTEIRAVTKKKKRFEDGGKSEDEDTLIELKNKKLRLQIKILEKEEYLKTLQILKLEREQHIPPSEFTASFPSVSYFINIEESATEAGTDTENP</sequence>